<keyword evidence="10 13" id="KW-0472">Membrane</keyword>
<dbReference type="Proteomes" id="UP001488805">
    <property type="component" value="Unassembled WGS sequence"/>
</dbReference>
<dbReference type="CDD" id="cd11304">
    <property type="entry name" value="Cadherin_repeat"/>
    <property type="match status" value="6"/>
</dbReference>
<organism evidence="16 17">
    <name type="scientific">Zoarces viviparus</name>
    <name type="common">Viviparous eelpout</name>
    <name type="synonym">Blennius viviparus</name>
    <dbReference type="NCBI Taxonomy" id="48416"/>
    <lineage>
        <taxon>Eukaryota</taxon>
        <taxon>Metazoa</taxon>
        <taxon>Chordata</taxon>
        <taxon>Craniata</taxon>
        <taxon>Vertebrata</taxon>
        <taxon>Euteleostomi</taxon>
        <taxon>Actinopterygii</taxon>
        <taxon>Neopterygii</taxon>
        <taxon>Teleostei</taxon>
        <taxon>Neoteleostei</taxon>
        <taxon>Acanthomorphata</taxon>
        <taxon>Eupercaria</taxon>
        <taxon>Perciformes</taxon>
        <taxon>Cottioidei</taxon>
        <taxon>Zoarcales</taxon>
        <taxon>Zoarcidae</taxon>
        <taxon>Zoarcinae</taxon>
        <taxon>Zoarces</taxon>
    </lineage>
</organism>
<proteinExistence type="predicted"/>
<dbReference type="PANTHER" id="PTHR24027">
    <property type="entry name" value="CADHERIN-23"/>
    <property type="match status" value="1"/>
</dbReference>
<evidence type="ECO:0000313" key="17">
    <source>
        <dbReference type="Proteomes" id="UP001488805"/>
    </source>
</evidence>
<dbReference type="PRINTS" id="PR00205">
    <property type="entry name" value="CADHERIN"/>
</dbReference>
<dbReference type="GO" id="GO:0005912">
    <property type="term" value="C:adherens junction"/>
    <property type="evidence" value="ECO:0007669"/>
    <property type="project" value="TreeGrafter"/>
</dbReference>
<keyword evidence="8" id="KW-0130">Cell adhesion</keyword>
<feature type="domain" description="Cadherin" evidence="15">
    <location>
        <begin position="322"/>
        <end position="391"/>
    </location>
</feature>
<dbReference type="InterPro" id="IPR020894">
    <property type="entry name" value="Cadherin_CS"/>
</dbReference>
<dbReference type="FunFam" id="2.60.40.60:FF:000019">
    <property type="entry name" value="Cadherin 2"/>
    <property type="match status" value="1"/>
</dbReference>
<comment type="subcellular location">
    <subcellularLocation>
        <location evidence="1">Cell membrane</location>
        <topology evidence="1">Single-pass type I membrane protein</topology>
    </subcellularLocation>
</comment>
<dbReference type="PANTHER" id="PTHR24027:SF419">
    <property type="entry name" value="CADHERIN-17"/>
    <property type="match status" value="1"/>
</dbReference>
<feature type="chain" id="PRO_5043855844" description="Cadherin domain-containing protein" evidence="14">
    <location>
        <begin position="20"/>
        <end position="871"/>
    </location>
</feature>
<evidence type="ECO:0000313" key="16">
    <source>
        <dbReference type="EMBL" id="KAK9513761.1"/>
    </source>
</evidence>
<dbReference type="FunFam" id="2.60.40.60:FF:000011">
    <property type="entry name" value="Cadherin 1"/>
    <property type="match status" value="1"/>
</dbReference>
<dbReference type="InterPro" id="IPR015919">
    <property type="entry name" value="Cadherin-like_sf"/>
</dbReference>
<dbReference type="GO" id="GO:0000902">
    <property type="term" value="P:cell morphogenesis"/>
    <property type="evidence" value="ECO:0007669"/>
    <property type="project" value="TreeGrafter"/>
</dbReference>
<keyword evidence="2" id="KW-1003">Cell membrane</keyword>
<dbReference type="PROSITE" id="PS50268">
    <property type="entry name" value="CADHERIN_2"/>
    <property type="match status" value="6"/>
</dbReference>
<keyword evidence="6" id="KW-0677">Repeat</keyword>
<dbReference type="FunFam" id="2.60.40.60:FF:000163">
    <property type="entry name" value="Cadherin 17"/>
    <property type="match status" value="1"/>
</dbReference>
<dbReference type="InterPro" id="IPR002126">
    <property type="entry name" value="Cadherin-like_dom"/>
</dbReference>
<dbReference type="GO" id="GO:0016477">
    <property type="term" value="P:cell migration"/>
    <property type="evidence" value="ECO:0007669"/>
    <property type="project" value="TreeGrafter"/>
</dbReference>
<evidence type="ECO:0000256" key="1">
    <source>
        <dbReference type="ARBA" id="ARBA00004251"/>
    </source>
</evidence>
<keyword evidence="4" id="KW-0479">Metal-binding</keyword>
<feature type="domain" description="Cadherin" evidence="15">
    <location>
        <begin position="32"/>
        <end position="124"/>
    </location>
</feature>
<dbReference type="FunFam" id="2.60.40.60:FF:000123">
    <property type="entry name" value="Protocadherin beta 4"/>
    <property type="match status" value="1"/>
</dbReference>
<dbReference type="GO" id="GO:0016342">
    <property type="term" value="C:catenin complex"/>
    <property type="evidence" value="ECO:0007669"/>
    <property type="project" value="TreeGrafter"/>
</dbReference>
<keyword evidence="3 13" id="KW-0812">Transmembrane</keyword>
<evidence type="ECO:0000256" key="7">
    <source>
        <dbReference type="ARBA" id="ARBA00022837"/>
    </source>
</evidence>
<feature type="domain" description="Cadherin" evidence="15">
    <location>
        <begin position="392"/>
        <end position="498"/>
    </location>
</feature>
<dbReference type="SUPFAM" id="SSF49313">
    <property type="entry name" value="Cadherin-like"/>
    <property type="match status" value="7"/>
</dbReference>
<evidence type="ECO:0000256" key="6">
    <source>
        <dbReference type="ARBA" id="ARBA00022737"/>
    </source>
</evidence>
<evidence type="ECO:0000256" key="11">
    <source>
        <dbReference type="ARBA" id="ARBA00023180"/>
    </source>
</evidence>
<dbReference type="GO" id="GO:0034332">
    <property type="term" value="P:adherens junction organization"/>
    <property type="evidence" value="ECO:0007669"/>
    <property type="project" value="TreeGrafter"/>
</dbReference>
<accession>A0AAW1DU23</accession>
<evidence type="ECO:0000256" key="5">
    <source>
        <dbReference type="ARBA" id="ARBA00022729"/>
    </source>
</evidence>
<feature type="domain" description="Cadherin" evidence="15">
    <location>
        <begin position="125"/>
        <end position="191"/>
    </location>
</feature>
<dbReference type="GO" id="GO:0005509">
    <property type="term" value="F:calcium ion binding"/>
    <property type="evidence" value="ECO:0007669"/>
    <property type="project" value="UniProtKB-UniRule"/>
</dbReference>
<evidence type="ECO:0000256" key="3">
    <source>
        <dbReference type="ARBA" id="ARBA00022692"/>
    </source>
</evidence>
<evidence type="ECO:0000256" key="4">
    <source>
        <dbReference type="ARBA" id="ARBA00022723"/>
    </source>
</evidence>
<evidence type="ECO:0000256" key="10">
    <source>
        <dbReference type="ARBA" id="ARBA00023136"/>
    </source>
</evidence>
<dbReference type="EMBL" id="JBCEZU010000597">
    <property type="protein sequence ID" value="KAK9513761.1"/>
    <property type="molecule type" value="Genomic_DNA"/>
</dbReference>
<gene>
    <name evidence="16" type="ORF">VZT92_027269</name>
</gene>
<dbReference type="InterPro" id="IPR039808">
    <property type="entry name" value="Cadherin"/>
</dbReference>
<dbReference type="Pfam" id="PF00028">
    <property type="entry name" value="Cadherin"/>
    <property type="match status" value="4"/>
</dbReference>
<evidence type="ECO:0000256" key="8">
    <source>
        <dbReference type="ARBA" id="ARBA00022889"/>
    </source>
</evidence>
<evidence type="ECO:0000256" key="13">
    <source>
        <dbReference type="SAM" id="Phobius"/>
    </source>
</evidence>
<keyword evidence="17" id="KW-1185">Reference proteome</keyword>
<dbReference type="GO" id="GO:0007156">
    <property type="term" value="P:homophilic cell adhesion via plasma membrane adhesion molecules"/>
    <property type="evidence" value="ECO:0007669"/>
    <property type="project" value="InterPro"/>
</dbReference>
<dbReference type="GO" id="GO:0045296">
    <property type="term" value="F:cadherin binding"/>
    <property type="evidence" value="ECO:0007669"/>
    <property type="project" value="TreeGrafter"/>
</dbReference>
<dbReference type="SMART" id="SM00112">
    <property type="entry name" value="CA"/>
    <property type="match status" value="6"/>
</dbReference>
<dbReference type="GO" id="GO:0016339">
    <property type="term" value="P:calcium-dependent cell-cell adhesion via plasma membrane cell adhesion molecules"/>
    <property type="evidence" value="ECO:0007669"/>
    <property type="project" value="TreeGrafter"/>
</dbReference>
<feature type="transmembrane region" description="Helical" evidence="13">
    <location>
        <begin position="823"/>
        <end position="849"/>
    </location>
</feature>
<evidence type="ECO:0000256" key="9">
    <source>
        <dbReference type="ARBA" id="ARBA00022989"/>
    </source>
</evidence>
<dbReference type="Gene3D" id="2.60.40.60">
    <property type="entry name" value="Cadherins"/>
    <property type="match status" value="7"/>
</dbReference>
<evidence type="ECO:0000256" key="2">
    <source>
        <dbReference type="ARBA" id="ARBA00022475"/>
    </source>
</evidence>
<feature type="signal peptide" evidence="14">
    <location>
        <begin position="1"/>
        <end position="19"/>
    </location>
</feature>
<dbReference type="PROSITE" id="PS00232">
    <property type="entry name" value="CADHERIN_1"/>
    <property type="match status" value="2"/>
</dbReference>
<sequence length="871" mass="96790">MTPMMHLLLLPLLFSIAAGKDLEEKKGPFENTELDVPEWTPVPYHIHQFQVTHPAVTSLRLSGEGKEDIKISKDGWLYLEKPLDWSRENHYMIMVEALADDEVVDGPVHVTINVLDVNNNAPFFNQSAYTAVVRENNLAGIPFTRVFALDKDDPETPNAHLSYSLVSQIPNKHNIPLFQIDPNTGEISTTEEGTQMLKARIGIQYGRGEDQSIDALRTKFIDYCPVQTIPFEENPFFTCVERAEMRRRNVDPLEDPDYTLTVRVQDLGGASQTALIGNSRVQIVVQQNIWVNPGPITVKEHLKETYPLVIAKVQSNEPDAMYTIVQKERALKFPFHITEDGEIHLTEELDREDKDMYLVVVFAVDSEGNQVDPPMEIQVLVEDVNDNAPVCANEESVFEVQEDEPEGSLIGQLLAHDDDQEGTLNAHLTYTIVSQNPPTSPNTFSIDSASGTIQALRSLQRRDQQVYNLNVRVTDPVFSTECKVLVKVIDVNNKMPLFEKSDYGSHTLAEDTPVGHTVLTINATDADEPDSGSSLIQFQITAGDEDGVFTVETDGKGVGHLVVVKPLDFESSATYQLQVDARNPEPLLKGLEYGSESTAFVSVSLTDVDEAPEFSLDILDVNVPENTTKGSVLLTVEAKDPEGKEISFKMDGDTRSWLEINAATGEIKTKDKLDRETLESFEVTVTVFEKDNPVKSSERVVSVRLLDVNDNVPKLVETQAFICVKKPEPVIIKAQDTDSAPFSQPFTFAFAHGKKSPNWELKSVDGTTAKLTLRKSPTEDKTFTIPINIKDNAGMGVTQSFEVRVCNCTELGYCYIAHEERNLSYGIGPTIGILAGTLGFCIIAFVIVIKRANKGGKKTNLNEEEERNAIM</sequence>
<dbReference type="GO" id="GO:0044331">
    <property type="term" value="P:cell-cell adhesion mediated by cadherin"/>
    <property type="evidence" value="ECO:0007669"/>
    <property type="project" value="TreeGrafter"/>
</dbReference>
<comment type="caution">
    <text evidence="16">The sequence shown here is derived from an EMBL/GenBank/DDBJ whole genome shotgun (WGS) entry which is preliminary data.</text>
</comment>
<evidence type="ECO:0000256" key="14">
    <source>
        <dbReference type="SAM" id="SignalP"/>
    </source>
</evidence>
<reference evidence="16 17" key="1">
    <citation type="journal article" date="2024" name="Genome Biol. Evol.">
        <title>Chromosome-level genome assembly of the viviparous eelpout Zoarces viviparus.</title>
        <authorList>
            <person name="Fuhrmann N."/>
            <person name="Brasseur M.V."/>
            <person name="Bakowski C.E."/>
            <person name="Podsiadlowski L."/>
            <person name="Prost S."/>
            <person name="Krehenwinkel H."/>
            <person name="Mayer C."/>
        </authorList>
    </citation>
    <scope>NUCLEOTIDE SEQUENCE [LARGE SCALE GENOMIC DNA]</scope>
    <source>
        <strain evidence="16">NO-MEL_2022_Ind0_liver</strain>
    </source>
</reference>
<dbReference type="AlphaFoldDB" id="A0AAW1DU23"/>
<feature type="domain" description="Cadherin" evidence="15">
    <location>
        <begin position="507"/>
        <end position="614"/>
    </location>
</feature>
<name>A0AAW1DU23_ZOAVI</name>
<dbReference type="GO" id="GO:0007043">
    <property type="term" value="P:cell-cell junction assembly"/>
    <property type="evidence" value="ECO:0007669"/>
    <property type="project" value="TreeGrafter"/>
</dbReference>
<dbReference type="GO" id="GO:0008013">
    <property type="term" value="F:beta-catenin binding"/>
    <property type="evidence" value="ECO:0007669"/>
    <property type="project" value="TreeGrafter"/>
</dbReference>
<feature type="domain" description="Cadherin" evidence="15">
    <location>
        <begin position="615"/>
        <end position="715"/>
    </location>
</feature>
<keyword evidence="5 14" id="KW-0732">Signal</keyword>
<keyword evidence="7 12" id="KW-0106">Calcium</keyword>
<dbReference type="GO" id="GO:0060027">
    <property type="term" value="P:convergent extension involved in gastrulation"/>
    <property type="evidence" value="ECO:0007669"/>
    <property type="project" value="UniProtKB-ARBA"/>
</dbReference>
<keyword evidence="11" id="KW-0325">Glycoprotein</keyword>
<evidence type="ECO:0000259" key="15">
    <source>
        <dbReference type="PROSITE" id="PS50268"/>
    </source>
</evidence>
<keyword evidence="9 13" id="KW-1133">Transmembrane helix</keyword>
<protein>
    <recommendedName>
        <fullName evidence="15">Cadherin domain-containing protein</fullName>
    </recommendedName>
</protein>
<evidence type="ECO:0000256" key="12">
    <source>
        <dbReference type="PROSITE-ProRule" id="PRU00043"/>
    </source>
</evidence>